<dbReference type="PANTHER" id="PTHR40055:SF1">
    <property type="entry name" value="TRANSCRIPTIONAL REGULATOR YGIV-RELATED"/>
    <property type="match status" value="1"/>
</dbReference>
<dbReference type="InterPro" id="IPR029442">
    <property type="entry name" value="GyrI-like"/>
</dbReference>
<evidence type="ECO:0000256" key="3">
    <source>
        <dbReference type="ARBA" id="ARBA00023163"/>
    </source>
</evidence>
<dbReference type="Gene3D" id="1.10.10.60">
    <property type="entry name" value="Homeodomain-like"/>
    <property type="match status" value="2"/>
</dbReference>
<dbReference type="SUPFAM" id="SSF55136">
    <property type="entry name" value="Probable bacterial effector-binding domain"/>
    <property type="match status" value="1"/>
</dbReference>
<dbReference type="InterPro" id="IPR009057">
    <property type="entry name" value="Homeodomain-like_sf"/>
</dbReference>
<keyword evidence="3" id="KW-0804">Transcription</keyword>
<dbReference type="GO" id="GO:0043565">
    <property type="term" value="F:sequence-specific DNA binding"/>
    <property type="evidence" value="ECO:0007669"/>
    <property type="project" value="InterPro"/>
</dbReference>
<dbReference type="Pfam" id="PF12833">
    <property type="entry name" value="HTH_18"/>
    <property type="match status" value="1"/>
</dbReference>
<dbReference type="Gene3D" id="3.20.80.10">
    <property type="entry name" value="Regulatory factor, effector binding domain"/>
    <property type="match status" value="1"/>
</dbReference>
<sequence length="287" mass="33223">MTTTKRREQHIKKVCDFIEHNLDDEFTLEQLSALAASSKYHFHRIFKSSLGISATQYVLLARMKRASFRLAFEHEVSITDIAFEAHFESLEAFSRAFSRIFGQSPSQFRNQPEWRGWHSRYDYHPPKVGDKVMDVNIIDFKQTQVALIEHIGSEKLIYETVSKFIQWRKSTGLSPIKTHDTFGIPHSDPSITPDQEFQFDICGSYQGEIPENEYGVKSGVIPSGRCAVAIHKGSYSHMNETIEYLYQKWLPQSGASLRDFPCFFRYINFSHQVDECELLTEIHLPIT</sequence>
<keyword evidence="1" id="KW-0805">Transcription regulation</keyword>
<accession>A0A6L8LSV8</accession>
<dbReference type="AlphaFoldDB" id="A0A6L8LSV8"/>
<evidence type="ECO:0000256" key="2">
    <source>
        <dbReference type="ARBA" id="ARBA00023125"/>
    </source>
</evidence>
<evidence type="ECO:0000256" key="1">
    <source>
        <dbReference type="ARBA" id="ARBA00023015"/>
    </source>
</evidence>
<dbReference type="InterPro" id="IPR050908">
    <property type="entry name" value="SmbC-like"/>
</dbReference>
<dbReference type="RefSeq" id="WP_160928574.1">
    <property type="nucleotide sequence ID" value="NZ_WWEU01000002.1"/>
</dbReference>
<dbReference type="InterPro" id="IPR010499">
    <property type="entry name" value="AraC_E-bd"/>
</dbReference>
<dbReference type="EMBL" id="WWEU01000002">
    <property type="protein sequence ID" value="MYM59107.1"/>
    <property type="molecule type" value="Genomic_DNA"/>
</dbReference>
<evidence type="ECO:0000259" key="4">
    <source>
        <dbReference type="PROSITE" id="PS01124"/>
    </source>
</evidence>
<evidence type="ECO:0000313" key="6">
    <source>
        <dbReference type="Proteomes" id="UP000478571"/>
    </source>
</evidence>
<dbReference type="InterPro" id="IPR011256">
    <property type="entry name" value="Reg_factor_effector_dom_sf"/>
</dbReference>
<reference evidence="5 6" key="1">
    <citation type="submission" date="2020-01" db="EMBL/GenBank/DDBJ databases">
        <title>Draft Genome Sequence of Vibrio sp. strain OCN044, Isolated from a Healthy Coral at Palmyra Atoll.</title>
        <authorList>
            <person name="Videau P."/>
            <person name="Loughran R."/>
            <person name="Esquivel A."/>
            <person name="Deadmond M."/>
            <person name="Paddock B.E."/>
            <person name="Saw J.H."/>
            <person name="Ushijima B."/>
        </authorList>
    </citation>
    <scope>NUCLEOTIDE SEQUENCE [LARGE SCALE GENOMIC DNA]</scope>
    <source>
        <strain evidence="5 6">OCN044</strain>
    </source>
</reference>
<evidence type="ECO:0000313" key="5">
    <source>
        <dbReference type="EMBL" id="MYM59107.1"/>
    </source>
</evidence>
<feature type="domain" description="HTH araC/xylS-type" evidence="4">
    <location>
        <begin position="12"/>
        <end position="111"/>
    </location>
</feature>
<proteinExistence type="predicted"/>
<comment type="caution">
    <text evidence="5">The sequence shown here is derived from an EMBL/GenBank/DDBJ whole genome shotgun (WGS) entry which is preliminary data.</text>
</comment>
<protein>
    <submittedName>
        <fullName evidence="5">AraC family transcriptional regulator</fullName>
    </submittedName>
</protein>
<gene>
    <name evidence="5" type="ORF">GTG28_07720</name>
</gene>
<dbReference type="Proteomes" id="UP000478571">
    <property type="component" value="Unassembled WGS sequence"/>
</dbReference>
<dbReference type="SMART" id="SM00871">
    <property type="entry name" value="AraC_E_bind"/>
    <property type="match status" value="1"/>
</dbReference>
<dbReference type="InterPro" id="IPR018060">
    <property type="entry name" value="HTH_AraC"/>
</dbReference>
<keyword evidence="2" id="KW-0238">DNA-binding</keyword>
<dbReference type="PROSITE" id="PS01124">
    <property type="entry name" value="HTH_ARAC_FAMILY_2"/>
    <property type="match status" value="1"/>
</dbReference>
<dbReference type="PRINTS" id="PR00032">
    <property type="entry name" value="HTHARAC"/>
</dbReference>
<dbReference type="Pfam" id="PF06445">
    <property type="entry name" value="GyrI-like"/>
    <property type="match status" value="1"/>
</dbReference>
<keyword evidence="6" id="KW-1185">Reference proteome</keyword>
<dbReference type="SMART" id="SM00342">
    <property type="entry name" value="HTH_ARAC"/>
    <property type="match status" value="1"/>
</dbReference>
<dbReference type="GO" id="GO:0003700">
    <property type="term" value="F:DNA-binding transcription factor activity"/>
    <property type="evidence" value="ECO:0007669"/>
    <property type="project" value="InterPro"/>
</dbReference>
<name>A0A6L8LSV8_9VIBR</name>
<organism evidence="5 6">
    <name type="scientific">Vibrio tetraodonis subsp. pristinus</name>
    <dbReference type="NCBI Taxonomy" id="2695891"/>
    <lineage>
        <taxon>Bacteria</taxon>
        <taxon>Pseudomonadati</taxon>
        <taxon>Pseudomonadota</taxon>
        <taxon>Gammaproteobacteria</taxon>
        <taxon>Vibrionales</taxon>
        <taxon>Vibrionaceae</taxon>
        <taxon>Vibrio</taxon>
    </lineage>
</organism>
<dbReference type="PANTHER" id="PTHR40055">
    <property type="entry name" value="TRANSCRIPTIONAL REGULATOR YGIV-RELATED"/>
    <property type="match status" value="1"/>
</dbReference>
<dbReference type="SUPFAM" id="SSF46689">
    <property type="entry name" value="Homeodomain-like"/>
    <property type="match status" value="2"/>
</dbReference>
<dbReference type="InterPro" id="IPR020449">
    <property type="entry name" value="Tscrpt_reg_AraC-type_HTH"/>
</dbReference>